<dbReference type="Pfam" id="PF08348">
    <property type="entry name" value="PAS_6"/>
    <property type="match status" value="1"/>
</dbReference>
<keyword evidence="6" id="KW-1185">Reference proteome</keyword>
<reference evidence="3 5" key="1">
    <citation type="submission" date="2018-06" db="EMBL/GenBank/DDBJ databases">
        <authorList>
            <consortium name="Pathogen Informatics"/>
            <person name="Doyle S."/>
        </authorList>
    </citation>
    <scope>NUCLEOTIDE SEQUENCE [LARGE SCALE GENOMIC DNA]</scope>
    <source>
        <strain evidence="3 5">NCTC11159</strain>
    </source>
</reference>
<sequence length="208" mass="23280">MKISVDLDILSDFLSQVFGESTEVAVHDMNQLEKSLCIIKNPISGRKVGAPATDFALRLLHECQNSAKAPFRTNYQGKTLDGHRLRSSSMLLQDEAGKPFAMLCINRNDHHLQRASELLHQYFQHEENTPSEELLSHSVEELGDDIINQALASYPIAAKHLSSTDKKDIVQKLEQNGVFLVKGFIAKTASLLSISEPTLYRYLKNSTN</sequence>
<name>A0A377Q6T9_9NEIS</name>
<dbReference type="InterPro" id="IPR039446">
    <property type="entry name" value="DauR-like"/>
</dbReference>
<dbReference type="EMBL" id="UGHR01000001">
    <property type="protein sequence ID" value="STQ90552.1"/>
    <property type="molecule type" value="Genomic_DNA"/>
</dbReference>
<accession>A0A377Q6T9</accession>
<protein>
    <submittedName>
        <fullName evidence="4">Transcriptional regulator YheO</fullName>
    </submittedName>
    <submittedName>
        <fullName evidence="3">Uncharacterized protein conserved in bacteria</fullName>
    </submittedName>
</protein>
<dbReference type="Pfam" id="PF13309">
    <property type="entry name" value="HTH_22"/>
    <property type="match status" value="1"/>
</dbReference>
<organism evidence="3 5">
    <name type="scientific">Iodobacter fluviatilis</name>
    <dbReference type="NCBI Taxonomy" id="537"/>
    <lineage>
        <taxon>Bacteria</taxon>
        <taxon>Pseudomonadati</taxon>
        <taxon>Pseudomonadota</taxon>
        <taxon>Betaproteobacteria</taxon>
        <taxon>Neisseriales</taxon>
        <taxon>Chitinibacteraceae</taxon>
        <taxon>Iodobacter</taxon>
    </lineage>
</organism>
<dbReference type="EMBL" id="SMBT01000002">
    <property type="protein sequence ID" value="TCU89183.1"/>
    <property type="molecule type" value="Genomic_DNA"/>
</dbReference>
<dbReference type="PANTHER" id="PTHR35568:SF1">
    <property type="entry name" value="TRANSCRIPTIONAL REGULATOR DAUR"/>
    <property type="match status" value="1"/>
</dbReference>
<dbReference type="Proteomes" id="UP000255108">
    <property type="component" value="Unassembled WGS sequence"/>
</dbReference>
<dbReference type="InterPro" id="IPR039445">
    <property type="entry name" value="DauR-like_HTH"/>
</dbReference>
<dbReference type="OrthoDB" id="9796595at2"/>
<evidence type="ECO:0000313" key="6">
    <source>
        <dbReference type="Proteomes" id="UP000295794"/>
    </source>
</evidence>
<evidence type="ECO:0000313" key="5">
    <source>
        <dbReference type="Proteomes" id="UP000255108"/>
    </source>
</evidence>
<reference evidence="4 6" key="2">
    <citation type="submission" date="2019-03" db="EMBL/GenBank/DDBJ databases">
        <title>Genomic Encyclopedia of Type Strains, Phase IV (KMG-IV): sequencing the most valuable type-strain genomes for metagenomic binning, comparative biology and taxonomic classification.</title>
        <authorList>
            <person name="Goeker M."/>
        </authorList>
    </citation>
    <scope>NUCLEOTIDE SEQUENCE [LARGE SCALE GENOMIC DNA]</scope>
    <source>
        <strain evidence="4 6">DSM 3764</strain>
    </source>
</reference>
<dbReference type="Proteomes" id="UP000295794">
    <property type="component" value="Unassembled WGS sequence"/>
</dbReference>
<evidence type="ECO:0000313" key="4">
    <source>
        <dbReference type="EMBL" id="TCU89183.1"/>
    </source>
</evidence>
<evidence type="ECO:0000313" key="3">
    <source>
        <dbReference type="EMBL" id="STQ90552.1"/>
    </source>
</evidence>
<gene>
    <name evidence="4" type="ORF">EV682_10295</name>
    <name evidence="3" type="ORF">NCTC11159_01619</name>
</gene>
<dbReference type="RefSeq" id="WP_115226854.1">
    <property type="nucleotide sequence ID" value="NZ_CAWOLO010000002.1"/>
</dbReference>
<dbReference type="InterPro" id="IPR013559">
    <property type="entry name" value="YheO"/>
</dbReference>
<evidence type="ECO:0000259" key="2">
    <source>
        <dbReference type="Pfam" id="PF13309"/>
    </source>
</evidence>
<dbReference type="AlphaFoldDB" id="A0A377Q6T9"/>
<feature type="domain" description="YheO-like" evidence="1">
    <location>
        <begin position="10"/>
        <end position="116"/>
    </location>
</feature>
<evidence type="ECO:0000259" key="1">
    <source>
        <dbReference type="Pfam" id="PF08348"/>
    </source>
</evidence>
<proteinExistence type="predicted"/>
<feature type="domain" description="Transcriptional regulator DauR-like HTH" evidence="2">
    <location>
        <begin position="144"/>
        <end position="204"/>
    </location>
</feature>
<dbReference type="PANTHER" id="PTHR35568">
    <property type="entry name" value="TRANSCRIPTIONAL REGULATOR DAUR"/>
    <property type="match status" value="1"/>
</dbReference>